<reference evidence="1 2" key="1">
    <citation type="journal article" date="2014" name="BMC Genomics">
        <title>Comparative genomics of the major fungal agents of human and animal Sporotrichosis: Sporothrix schenckii and Sporothrix brasiliensis.</title>
        <authorList>
            <person name="Teixeira M.M."/>
            <person name="de Almeida L.G."/>
            <person name="Kubitschek-Barreira P."/>
            <person name="Alves F.L."/>
            <person name="Kioshima E.S."/>
            <person name="Abadio A.K."/>
            <person name="Fernandes L."/>
            <person name="Derengowski L.S."/>
            <person name="Ferreira K.S."/>
            <person name="Souza R.C."/>
            <person name="Ruiz J.C."/>
            <person name="de Andrade N.C."/>
            <person name="Paes H.C."/>
            <person name="Nicola A.M."/>
            <person name="Albuquerque P."/>
            <person name="Gerber A.L."/>
            <person name="Martins V.P."/>
            <person name="Peconick L.D."/>
            <person name="Neto A.V."/>
            <person name="Chaucanez C.B."/>
            <person name="Silva P.A."/>
            <person name="Cunha O.L."/>
            <person name="de Oliveira F.F."/>
            <person name="dos Santos T.C."/>
            <person name="Barros A.L."/>
            <person name="Soares M.A."/>
            <person name="de Oliveira L.M."/>
            <person name="Marini M.M."/>
            <person name="Villalobos-Duno H."/>
            <person name="Cunha M.M."/>
            <person name="de Hoog S."/>
            <person name="da Silveira J.F."/>
            <person name="Henrissat B."/>
            <person name="Nino-Vega G.A."/>
            <person name="Cisalpino P.S."/>
            <person name="Mora-Montes H.M."/>
            <person name="Almeida S.R."/>
            <person name="Stajich J.E."/>
            <person name="Lopes-Bezerra L.M."/>
            <person name="Vasconcelos A.T."/>
            <person name="Felipe M.S."/>
        </authorList>
    </citation>
    <scope>NUCLEOTIDE SEQUENCE [LARGE SCALE GENOMIC DNA]</scope>
    <source>
        <strain evidence="1 2">1099-18</strain>
    </source>
</reference>
<dbReference type="Proteomes" id="UP000033710">
    <property type="component" value="Unassembled WGS sequence"/>
</dbReference>
<evidence type="ECO:0000313" key="2">
    <source>
        <dbReference type="Proteomes" id="UP000033710"/>
    </source>
</evidence>
<evidence type="ECO:0000313" key="1">
    <source>
        <dbReference type="EMBL" id="KJR89822.1"/>
    </source>
</evidence>
<name>A0A0F2MJM3_SPOSC</name>
<comment type="caution">
    <text evidence="1">The sequence shown here is derived from an EMBL/GenBank/DDBJ whole genome shotgun (WGS) entry which is preliminary data.</text>
</comment>
<dbReference type="KEGG" id="ssck:SPSK_06755"/>
<accession>A0A0F2MJM3</accession>
<dbReference type="EMBL" id="AXCR01000001">
    <property type="protein sequence ID" value="KJR89822.1"/>
    <property type="molecule type" value="Genomic_DNA"/>
</dbReference>
<sequence length="99" mass="10755">MPSPTSLPEPHCDQIVPLVKFVVIQDARCRGGQRNAVGRVVDVVQRCLADPPSRIDAAYVVHECNRALGGQWATLQRLLACGFGHSKELASAITPERPI</sequence>
<dbReference type="AlphaFoldDB" id="A0A0F2MJM3"/>
<organism evidence="1 2">
    <name type="scientific">Sporothrix schenckii 1099-18</name>
    <dbReference type="NCBI Taxonomy" id="1397361"/>
    <lineage>
        <taxon>Eukaryota</taxon>
        <taxon>Fungi</taxon>
        <taxon>Dikarya</taxon>
        <taxon>Ascomycota</taxon>
        <taxon>Pezizomycotina</taxon>
        <taxon>Sordariomycetes</taxon>
        <taxon>Sordariomycetidae</taxon>
        <taxon>Ophiostomatales</taxon>
        <taxon>Ophiostomataceae</taxon>
        <taxon>Sporothrix</taxon>
    </lineage>
</organism>
<dbReference type="GeneID" id="27668729"/>
<protein>
    <submittedName>
        <fullName evidence="1">Uncharacterized protein</fullName>
    </submittedName>
</protein>
<proteinExistence type="predicted"/>
<dbReference type="VEuPathDB" id="FungiDB:SPSK_06755"/>
<reference evidence="1 2" key="2">
    <citation type="journal article" date="2015" name="Eukaryot. Cell">
        <title>Asexual propagation of a virulent clone complex in a human and feline outbreak of sporotrichosis.</title>
        <authorList>
            <person name="Teixeira Mde M."/>
            <person name="Rodrigues A.M."/>
            <person name="Tsui C.K."/>
            <person name="de Almeida L.G."/>
            <person name="Van Diepeningen A.D."/>
            <person name="van den Ende B.G."/>
            <person name="Fernandes G.F."/>
            <person name="Kano R."/>
            <person name="Hamelin R.C."/>
            <person name="Lopes-Bezerra L.M."/>
            <person name="Vasconcelos A.T."/>
            <person name="de Hoog S."/>
            <person name="de Camargo Z.P."/>
            <person name="Felipe M.S."/>
        </authorList>
    </citation>
    <scope>NUCLEOTIDE SEQUENCE [LARGE SCALE GENOMIC DNA]</scope>
    <source>
        <strain evidence="1 2">1099-18</strain>
    </source>
</reference>
<gene>
    <name evidence="1" type="ORF">SPSK_06755</name>
</gene>
<dbReference type="RefSeq" id="XP_016592498.1">
    <property type="nucleotide sequence ID" value="XM_016733452.1"/>
</dbReference>